<dbReference type="EMBL" id="GL945485">
    <property type="protein sequence ID" value="EGN95386.1"/>
    <property type="molecule type" value="Genomic_DNA"/>
</dbReference>
<dbReference type="Proteomes" id="UP000008063">
    <property type="component" value="Unassembled WGS sequence"/>
</dbReference>
<accession>F8Q748</accession>
<dbReference type="HOGENOM" id="CLU_2868992_0_0_1"/>
<protein>
    <submittedName>
        <fullName evidence="1">Uncharacterized protein</fullName>
    </submittedName>
</protein>
<organism evidence="2">
    <name type="scientific">Serpula lacrymans var. lacrymans (strain S7.3)</name>
    <name type="common">Dry rot fungus</name>
    <dbReference type="NCBI Taxonomy" id="936435"/>
    <lineage>
        <taxon>Eukaryota</taxon>
        <taxon>Fungi</taxon>
        <taxon>Dikarya</taxon>
        <taxon>Basidiomycota</taxon>
        <taxon>Agaricomycotina</taxon>
        <taxon>Agaricomycetes</taxon>
        <taxon>Agaricomycetidae</taxon>
        <taxon>Boletales</taxon>
        <taxon>Coniophorineae</taxon>
        <taxon>Serpulaceae</taxon>
        <taxon>Serpula</taxon>
    </lineage>
</organism>
<evidence type="ECO:0000313" key="2">
    <source>
        <dbReference type="Proteomes" id="UP000008063"/>
    </source>
</evidence>
<proteinExistence type="predicted"/>
<name>F8Q748_SERL3</name>
<dbReference type="AlphaFoldDB" id="F8Q748"/>
<dbReference type="InParanoid" id="F8Q748"/>
<keyword evidence="2" id="KW-1185">Reference proteome</keyword>
<evidence type="ECO:0000313" key="1">
    <source>
        <dbReference type="EMBL" id="EGN95386.1"/>
    </source>
</evidence>
<reference evidence="2" key="1">
    <citation type="journal article" date="2011" name="Science">
        <title>The plant cell wall-decomposing machinery underlies the functional diversity of forest fungi.</title>
        <authorList>
            <person name="Eastwood D.C."/>
            <person name="Floudas D."/>
            <person name="Binder M."/>
            <person name="Majcherczyk A."/>
            <person name="Schneider P."/>
            <person name="Aerts A."/>
            <person name="Asiegbu F.O."/>
            <person name="Baker S.E."/>
            <person name="Barry K."/>
            <person name="Bendiksby M."/>
            <person name="Blumentritt M."/>
            <person name="Coutinho P.M."/>
            <person name="Cullen D."/>
            <person name="de Vries R.P."/>
            <person name="Gathman A."/>
            <person name="Goodell B."/>
            <person name="Henrissat B."/>
            <person name="Ihrmark K."/>
            <person name="Kauserud H."/>
            <person name="Kohler A."/>
            <person name="LaButti K."/>
            <person name="Lapidus A."/>
            <person name="Lavin J.L."/>
            <person name="Lee Y.-H."/>
            <person name="Lindquist E."/>
            <person name="Lilly W."/>
            <person name="Lucas S."/>
            <person name="Morin E."/>
            <person name="Murat C."/>
            <person name="Oguiza J.A."/>
            <person name="Park J."/>
            <person name="Pisabarro A.G."/>
            <person name="Riley R."/>
            <person name="Rosling A."/>
            <person name="Salamov A."/>
            <person name="Schmidt O."/>
            <person name="Schmutz J."/>
            <person name="Skrede I."/>
            <person name="Stenlid J."/>
            <person name="Wiebenga A."/>
            <person name="Xie X."/>
            <person name="Kuees U."/>
            <person name="Hibbett D.S."/>
            <person name="Hoffmeister D."/>
            <person name="Hoegberg N."/>
            <person name="Martin F."/>
            <person name="Grigoriev I.V."/>
            <person name="Watkinson S.C."/>
        </authorList>
    </citation>
    <scope>NUCLEOTIDE SEQUENCE [LARGE SCALE GENOMIC DNA]</scope>
    <source>
        <strain evidence="2">strain S7.3</strain>
    </source>
</reference>
<gene>
    <name evidence="1" type="ORF">SERLA73DRAFT_142009</name>
</gene>
<sequence length="64" mass="7168">MIVIVLTNNNTTTSDLFEVLDTSHRVNSSNDNSMTHKKLAIMIKENATARVFMNTLGNSIRSEK</sequence>